<evidence type="ECO:0000313" key="2">
    <source>
        <dbReference type="Proteomes" id="UP000530514"/>
    </source>
</evidence>
<name>A0A7W1XD29_9BACL</name>
<protein>
    <submittedName>
        <fullName evidence="1">Uncharacterized protein</fullName>
    </submittedName>
</protein>
<dbReference type="EMBL" id="JACEIP010000035">
    <property type="protein sequence ID" value="MBA4544327.1"/>
    <property type="molecule type" value="Genomic_DNA"/>
</dbReference>
<evidence type="ECO:0000313" key="1">
    <source>
        <dbReference type="EMBL" id="MBA4544327.1"/>
    </source>
</evidence>
<accession>A0A7W1XD29</accession>
<sequence length="66" mass="7066">MFTKLAKEEIIRSISGAKGGFELAKVRNPSLFGMSLLQSKDQNPFSSAEISPASVFCVGKMGFLPA</sequence>
<keyword evidence="2" id="KW-1185">Reference proteome</keyword>
<dbReference type="AlphaFoldDB" id="A0A7W1XD29"/>
<gene>
    <name evidence="1" type="ORF">H1164_15865</name>
</gene>
<proteinExistence type="predicted"/>
<organism evidence="1 2">
    <name type="scientific">Thermoactinomyces daqus</name>
    <dbReference type="NCBI Taxonomy" id="1329516"/>
    <lineage>
        <taxon>Bacteria</taxon>
        <taxon>Bacillati</taxon>
        <taxon>Bacillota</taxon>
        <taxon>Bacilli</taxon>
        <taxon>Bacillales</taxon>
        <taxon>Thermoactinomycetaceae</taxon>
        <taxon>Thermoactinomyces</taxon>
    </lineage>
</organism>
<comment type="caution">
    <text evidence="1">The sequence shown here is derived from an EMBL/GenBank/DDBJ whole genome shotgun (WGS) entry which is preliminary data.</text>
</comment>
<dbReference type="Proteomes" id="UP000530514">
    <property type="component" value="Unassembled WGS sequence"/>
</dbReference>
<reference evidence="1 2" key="1">
    <citation type="submission" date="2020-07" db="EMBL/GenBank/DDBJ databases">
        <authorList>
            <person name="Feng H."/>
        </authorList>
    </citation>
    <scope>NUCLEOTIDE SEQUENCE [LARGE SCALE GENOMIC DNA]</scope>
    <source>
        <strain evidence="2">s-11</strain>
    </source>
</reference>